<gene>
    <name evidence="3" type="ORF">NOX80_09200</name>
</gene>
<feature type="signal peptide" evidence="2">
    <location>
        <begin position="1"/>
        <end position="22"/>
    </location>
</feature>
<feature type="region of interest" description="Disordered" evidence="1">
    <location>
        <begin position="74"/>
        <end position="140"/>
    </location>
</feature>
<reference evidence="3" key="1">
    <citation type="submission" date="2022-07" db="EMBL/GenBank/DDBJ databases">
        <title>Isolation, identification, and degradation of a PFOSA degrading strain from sewage treatment plant.</title>
        <authorList>
            <person name="Zhang L."/>
            <person name="Huo Y."/>
        </authorList>
    </citation>
    <scope>NUCLEOTIDE SEQUENCE</scope>
    <source>
        <strain evidence="3">C1</strain>
    </source>
</reference>
<dbReference type="RefSeq" id="WP_256549476.1">
    <property type="nucleotide sequence ID" value="NZ_CP101751.1"/>
</dbReference>
<feature type="chain" id="PRO_5045465052" description="Lipocalin-like domain-containing protein" evidence="2">
    <location>
        <begin position="23"/>
        <end position="204"/>
    </location>
</feature>
<keyword evidence="2" id="KW-0732">Signal</keyword>
<evidence type="ECO:0000256" key="1">
    <source>
        <dbReference type="SAM" id="MobiDB-lite"/>
    </source>
</evidence>
<evidence type="ECO:0000313" key="4">
    <source>
        <dbReference type="Proteomes" id="UP001059844"/>
    </source>
</evidence>
<sequence length="204" mass="22598">MSKKLFLMLTLVVTIVFFSCNKDEDTVALQSNPVIGTWKLVEEYSNNQLVTLNNCNLQETYIFGEQQFTHEMYGNGGRRFDDSTLQKGGDDDDDDDHNSGGDDDDDDDDDDHGPVNPNPGNGGGTSDDDDDDDHGGNNGGTCVLSDTVIGYWTNPGNNLYSLTNANNTDTMNIIFTDNGNKFYYEVAVNVNGISVMKRYVFKRQ</sequence>
<feature type="compositionally biased region" description="Acidic residues" evidence="1">
    <location>
        <begin position="90"/>
        <end position="111"/>
    </location>
</feature>
<protein>
    <recommendedName>
        <fullName evidence="5">Lipocalin-like domain-containing protein</fullName>
    </recommendedName>
</protein>
<dbReference type="EMBL" id="CP101751">
    <property type="protein sequence ID" value="UUC43808.1"/>
    <property type="molecule type" value="Genomic_DNA"/>
</dbReference>
<organism evidence="3 4">
    <name type="scientific">Flavobacterium cerinum</name>
    <dbReference type="NCBI Taxonomy" id="2502784"/>
    <lineage>
        <taxon>Bacteria</taxon>
        <taxon>Pseudomonadati</taxon>
        <taxon>Bacteroidota</taxon>
        <taxon>Flavobacteriia</taxon>
        <taxon>Flavobacteriales</taxon>
        <taxon>Flavobacteriaceae</taxon>
        <taxon>Flavobacterium</taxon>
    </lineage>
</organism>
<keyword evidence="4" id="KW-1185">Reference proteome</keyword>
<evidence type="ECO:0000256" key="2">
    <source>
        <dbReference type="SAM" id="SignalP"/>
    </source>
</evidence>
<accession>A0ABY5ILS8</accession>
<dbReference type="PROSITE" id="PS51257">
    <property type="entry name" value="PROKAR_LIPOPROTEIN"/>
    <property type="match status" value="1"/>
</dbReference>
<name>A0ABY5ILS8_9FLAO</name>
<dbReference type="Proteomes" id="UP001059844">
    <property type="component" value="Chromosome"/>
</dbReference>
<evidence type="ECO:0008006" key="5">
    <source>
        <dbReference type="Google" id="ProtNLM"/>
    </source>
</evidence>
<evidence type="ECO:0000313" key="3">
    <source>
        <dbReference type="EMBL" id="UUC43808.1"/>
    </source>
</evidence>
<proteinExistence type="predicted"/>